<feature type="transmembrane region" description="Helical" evidence="1">
    <location>
        <begin position="104"/>
        <end position="126"/>
    </location>
</feature>
<dbReference type="InterPro" id="IPR009937">
    <property type="entry name" value="Phage_holin_3_6"/>
</dbReference>
<dbReference type="RefSeq" id="WP_179773165.1">
    <property type="nucleotide sequence ID" value="NZ_JACCFK010000001.1"/>
</dbReference>
<proteinExistence type="predicted"/>
<protein>
    <submittedName>
        <fullName evidence="2">Positive regulator of sigma E activity</fullName>
    </submittedName>
</protein>
<organism evidence="2 3">
    <name type="scientific">Amycolatopsis endophytica</name>
    <dbReference type="NCBI Taxonomy" id="860233"/>
    <lineage>
        <taxon>Bacteria</taxon>
        <taxon>Bacillati</taxon>
        <taxon>Actinomycetota</taxon>
        <taxon>Actinomycetes</taxon>
        <taxon>Pseudonocardiales</taxon>
        <taxon>Pseudonocardiaceae</taxon>
        <taxon>Amycolatopsis</taxon>
    </lineage>
</organism>
<gene>
    <name evidence="2" type="ORF">HNR02_002292</name>
</gene>
<keyword evidence="1" id="KW-0812">Transmembrane</keyword>
<reference evidence="2 3" key="1">
    <citation type="submission" date="2020-07" db="EMBL/GenBank/DDBJ databases">
        <title>Sequencing the genomes of 1000 actinobacteria strains.</title>
        <authorList>
            <person name="Klenk H.-P."/>
        </authorList>
    </citation>
    <scope>NUCLEOTIDE SEQUENCE [LARGE SCALE GENOMIC DNA]</scope>
    <source>
        <strain evidence="2 3">DSM 104006</strain>
    </source>
</reference>
<evidence type="ECO:0000256" key="1">
    <source>
        <dbReference type="SAM" id="Phobius"/>
    </source>
</evidence>
<keyword evidence="1" id="KW-0472">Membrane</keyword>
<keyword evidence="1" id="KW-1133">Transmembrane helix</keyword>
<accession>A0A853B1W4</accession>
<dbReference type="EMBL" id="JACCFK010000001">
    <property type="protein sequence ID" value="NYI88969.1"/>
    <property type="molecule type" value="Genomic_DNA"/>
</dbReference>
<dbReference type="Proteomes" id="UP000549616">
    <property type="component" value="Unassembled WGS sequence"/>
</dbReference>
<feature type="transmembrane region" description="Helical" evidence="1">
    <location>
        <begin position="73"/>
        <end position="92"/>
    </location>
</feature>
<sequence length="160" mass="17314">MSSQEHERNGREGLGAVPYIPLSDEAGSASDGQSVGSLVGQATQHLSTLVRAEVELAKSEVTGEVKKGLKGSVFFIAAGVIGLYSSFFFFFFLGELLSEWLKRWAAFGIVFLLMLVVAGLLGLLGYRKVKKIRAPERTITSVKDTAAALKPRRDTVPEHS</sequence>
<evidence type="ECO:0000313" key="3">
    <source>
        <dbReference type="Proteomes" id="UP000549616"/>
    </source>
</evidence>
<dbReference type="Pfam" id="PF07332">
    <property type="entry name" value="Phage_holin_3_6"/>
    <property type="match status" value="1"/>
</dbReference>
<name>A0A853B1W4_9PSEU</name>
<dbReference type="AlphaFoldDB" id="A0A853B1W4"/>
<comment type="caution">
    <text evidence="2">The sequence shown here is derived from an EMBL/GenBank/DDBJ whole genome shotgun (WGS) entry which is preliminary data.</text>
</comment>
<evidence type="ECO:0000313" key="2">
    <source>
        <dbReference type="EMBL" id="NYI88969.1"/>
    </source>
</evidence>
<keyword evidence="3" id="KW-1185">Reference proteome</keyword>